<dbReference type="EMBL" id="FNAN01000020">
    <property type="protein sequence ID" value="SDG61327.1"/>
    <property type="molecule type" value="Genomic_DNA"/>
</dbReference>
<reference evidence="2" key="1">
    <citation type="submission" date="2016-10" db="EMBL/GenBank/DDBJ databases">
        <authorList>
            <person name="Varghese N."/>
            <person name="Submissions S."/>
        </authorList>
    </citation>
    <scope>NUCLEOTIDE SEQUENCE [LARGE SCALE GENOMIC DNA]</scope>
    <source>
        <strain evidence="2">DSM 25329</strain>
    </source>
</reference>
<gene>
    <name evidence="1" type="ORF">SAMN04487996_120137</name>
</gene>
<name>A0A1G7VNQ5_9BACT</name>
<protein>
    <submittedName>
        <fullName evidence="1">Uncharacterized protein</fullName>
    </submittedName>
</protein>
<accession>A0A1G7VNQ5</accession>
<proteinExistence type="predicted"/>
<evidence type="ECO:0000313" key="1">
    <source>
        <dbReference type="EMBL" id="SDG61327.1"/>
    </source>
</evidence>
<evidence type="ECO:0000313" key="2">
    <source>
        <dbReference type="Proteomes" id="UP000198748"/>
    </source>
</evidence>
<sequence length="269" mass="29716">MLHDWHDCVSIKLFIHKPFNTMKNFSSITILMLLLNFAISASAQKPGEKYNNKDYKLKAAQVTYESRIDALIFEITVEGQAGKTTPTPVGSMKGAPVLGYVFPTTLKSQDIGFSATEGIVAMALTSHPDMDDTPLWDENADGQFENDGVIWHAHWVVLNKDERVPGGLSVKEFKSGDKGVTLPKTAPGMPMYFDSPGFNVITEGSAIRVLIPAFRMHHKKDFKFDAVSCYMQMSHGEDHHGTGKEPMLGVYNVYGVLSGNLSLPYAVKK</sequence>
<dbReference type="Proteomes" id="UP000198748">
    <property type="component" value="Unassembled WGS sequence"/>
</dbReference>
<dbReference type="STRING" id="659014.SAMN04487996_120137"/>
<keyword evidence="2" id="KW-1185">Reference proteome</keyword>
<organism evidence="1 2">
    <name type="scientific">Dyadobacter soli</name>
    <dbReference type="NCBI Taxonomy" id="659014"/>
    <lineage>
        <taxon>Bacteria</taxon>
        <taxon>Pseudomonadati</taxon>
        <taxon>Bacteroidota</taxon>
        <taxon>Cytophagia</taxon>
        <taxon>Cytophagales</taxon>
        <taxon>Spirosomataceae</taxon>
        <taxon>Dyadobacter</taxon>
    </lineage>
</organism>
<dbReference type="AlphaFoldDB" id="A0A1G7VNQ5"/>